<dbReference type="Pfam" id="PF13966">
    <property type="entry name" value="zf-RVT"/>
    <property type="match status" value="1"/>
</dbReference>
<keyword evidence="3" id="KW-1185">Reference proteome</keyword>
<dbReference type="Pfam" id="PF13456">
    <property type="entry name" value="RVT_3"/>
    <property type="match status" value="1"/>
</dbReference>
<dbReference type="GO" id="GO:0004523">
    <property type="term" value="F:RNA-DNA hybrid ribonuclease activity"/>
    <property type="evidence" value="ECO:0007669"/>
    <property type="project" value="InterPro"/>
</dbReference>
<dbReference type="EMBL" id="UZAU01000054">
    <property type="status" value="NOT_ANNOTATED_CDS"/>
    <property type="molecule type" value="Genomic_DNA"/>
</dbReference>
<dbReference type="SUPFAM" id="SSF53098">
    <property type="entry name" value="Ribonuclease H-like"/>
    <property type="match status" value="1"/>
</dbReference>
<protein>
    <recommendedName>
        <fullName evidence="1">Reverse transcriptase domain-containing protein</fullName>
    </recommendedName>
</protein>
<dbReference type="InterPro" id="IPR000477">
    <property type="entry name" value="RT_dom"/>
</dbReference>
<dbReference type="Proteomes" id="UP000596661">
    <property type="component" value="Chromosome 1"/>
</dbReference>
<reference evidence="2" key="1">
    <citation type="submission" date="2018-11" db="EMBL/GenBank/DDBJ databases">
        <authorList>
            <person name="Grassa J C."/>
        </authorList>
    </citation>
    <scope>NUCLEOTIDE SEQUENCE [LARGE SCALE GENOMIC DNA]</scope>
</reference>
<dbReference type="PANTHER" id="PTHR33116">
    <property type="entry name" value="REVERSE TRANSCRIPTASE ZINC-BINDING DOMAIN-CONTAINING PROTEIN-RELATED-RELATED"/>
    <property type="match status" value="1"/>
</dbReference>
<evidence type="ECO:0000313" key="3">
    <source>
        <dbReference type="Proteomes" id="UP000596661"/>
    </source>
</evidence>
<organism evidence="2 3">
    <name type="scientific">Cannabis sativa</name>
    <name type="common">Hemp</name>
    <name type="synonym">Marijuana</name>
    <dbReference type="NCBI Taxonomy" id="3483"/>
    <lineage>
        <taxon>Eukaryota</taxon>
        <taxon>Viridiplantae</taxon>
        <taxon>Streptophyta</taxon>
        <taxon>Embryophyta</taxon>
        <taxon>Tracheophyta</taxon>
        <taxon>Spermatophyta</taxon>
        <taxon>Magnoliopsida</taxon>
        <taxon>eudicotyledons</taxon>
        <taxon>Gunneridae</taxon>
        <taxon>Pentapetalae</taxon>
        <taxon>rosids</taxon>
        <taxon>fabids</taxon>
        <taxon>Rosales</taxon>
        <taxon>Cannabaceae</taxon>
        <taxon>Cannabis</taxon>
    </lineage>
</organism>
<dbReference type="InterPro" id="IPR012337">
    <property type="entry name" value="RNaseH-like_sf"/>
</dbReference>
<evidence type="ECO:0000259" key="1">
    <source>
        <dbReference type="PROSITE" id="PS50878"/>
    </source>
</evidence>
<accession>A0A803NJ84</accession>
<dbReference type="EnsemblPlants" id="evm.model.01.1971">
    <property type="protein sequence ID" value="cds.evm.model.01.1971"/>
    <property type="gene ID" value="evm.TU.01.1971"/>
</dbReference>
<dbReference type="InterPro" id="IPR026960">
    <property type="entry name" value="RVT-Znf"/>
</dbReference>
<dbReference type="PANTHER" id="PTHR33116:SF86">
    <property type="entry name" value="REVERSE TRANSCRIPTASE DOMAIN-CONTAINING PROTEIN"/>
    <property type="match status" value="1"/>
</dbReference>
<dbReference type="AlphaFoldDB" id="A0A803NJ84"/>
<reference evidence="2" key="2">
    <citation type="submission" date="2021-03" db="UniProtKB">
        <authorList>
            <consortium name="EnsemblPlants"/>
        </authorList>
    </citation>
    <scope>IDENTIFICATION</scope>
</reference>
<dbReference type="InterPro" id="IPR036397">
    <property type="entry name" value="RNaseH_sf"/>
</dbReference>
<dbReference type="CDD" id="cd01650">
    <property type="entry name" value="RT_nLTR_like"/>
    <property type="match status" value="1"/>
</dbReference>
<dbReference type="InterPro" id="IPR025558">
    <property type="entry name" value="DUF4283"/>
</dbReference>
<dbReference type="PROSITE" id="PS50878">
    <property type="entry name" value="RT_POL"/>
    <property type="match status" value="1"/>
</dbReference>
<dbReference type="SUPFAM" id="SSF56672">
    <property type="entry name" value="DNA/RNA polymerases"/>
    <property type="match status" value="1"/>
</dbReference>
<name>A0A803NJ84_CANSA</name>
<dbReference type="InterPro" id="IPR043502">
    <property type="entry name" value="DNA/RNA_pol_sf"/>
</dbReference>
<dbReference type="InterPro" id="IPR002156">
    <property type="entry name" value="RNaseH_domain"/>
</dbReference>
<dbReference type="Pfam" id="PF14111">
    <property type="entry name" value="DUF4283"/>
    <property type="match status" value="1"/>
</dbReference>
<dbReference type="Pfam" id="PF00078">
    <property type="entry name" value="RVT_1"/>
    <property type="match status" value="1"/>
</dbReference>
<feature type="domain" description="Reverse transcriptase" evidence="1">
    <location>
        <begin position="341"/>
        <end position="623"/>
    </location>
</feature>
<dbReference type="Gramene" id="evm.model.01.1971">
    <property type="protein sequence ID" value="cds.evm.model.01.1971"/>
    <property type="gene ID" value="evm.TU.01.1971"/>
</dbReference>
<dbReference type="GO" id="GO:0003676">
    <property type="term" value="F:nucleic acid binding"/>
    <property type="evidence" value="ECO:0007669"/>
    <property type="project" value="InterPro"/>
</dbReference>
<dbReference type="Gene3D" id="3.30.420.10">
    <property type="entry name" value="Ribonuclease H-like superfamily/Ribonuclease H"/>
    <property type="match status" value="1"/>
</dbReference>
<dbReference type="InterPro" id="IPR044730">
    <property type="entry name" value="RNase_H-like_dom_plant"/>
</dbReference>
<dbReference type="CDD" id="cd06222">
    <property type="entry name" value="RNase_H_like"/>
    <property type="match status" value="1"/>
</dbReference>
<sequence>MPHQKTFGPSSSPPLFMHLLTVTLFRWRRIIALRLGRRGSRPPVQSMAFTPPQIPVSFCSRYHLPLLIYLSFCVCFSAHFVSKSTLSYNLSTANLPYSIMATFPDSHSTQLTAEEALVHDFDHVSIHPEPQTQSYCLVVKILSSKPLKVDWIQKAMSEAWVARCPFTFSEYHSGLFLVQFGCEGDRRRVMEGQPWHFDRSLMIFAIPDGFDTILPSQLRYIPLWVQVHHIPFGSRSYGLAQFMADTIGDLIEVHLISLYDSVTPFMRVRVLLDTTKSLHRGMNVHFRKIAFLNSPFTFEEVKNALFQLAGDKAPGPDGFNPNFFQKNWDLAGIDLCHAALSALTTNADLGPLNETILVLIPKVKNASRVKDFRPISLCSTFYKVVSKTIANRLRAVLPDLISRNQGAFLSDRIIFDNILIANEVIHAINSRKHGKVGWAALKLDMEKAFDKVEWDYIQHILQHFGFPSPFISLILNCLSTVSFQIRINNTLSHNFFPSRGIRQGDPLSPYLFLLVAEGLSGIINSKEISRSFHGISISRSAPSISHLLFADDSLLFTRVNPSSAAEIKDILSTYHLATGQSVNFNKSSILFSPNTPPSDSHTFRNTLHLDNKPFIDKYLGVPQCFSRSKASSFQFLLQKASSKLSVWNQNLFSRAGKEILLKSVIQAIPSYAMSCFRLPVSLCKHFSKLMSKFWWGSLGHTNKIHWKKWDNLCSSKFFGGLGFRNIIHHNQAMLAKQAWRIFTSLDSLVAQLLKAKYFKRNDFLHAAIGHSPSFCWRSILWGRELLLKGLIWKIGDGTSINISESNWLPSHDKVFFKPGILPPSHTVSFFLTDDRHWDLDKLRTYFDEELCSAILSVPIDPHNSDSLIWNHHPSGCFTVNSAYHLANSSCSTPGPSNPFTFKRWWTSVWSSNIPPKIKHFVWKAFHHILPTSLNLFHRQSAPSPQCSICHSQIDSNCHSLIQCSRAGKIWKNSSFHQFYLSNRNCDIKEFMLRGFDCFDKSELSTFLGLLWAIWNSRNKAIFHQNSSTDFSLENSVSVYLQEYRTAQTRITTSTSTIHHSSSSPQVPASMFQLTVDAAISSSKHGYGAAVSDSQGHIVATFSASSCSGLPPIFAEAEALRRALLWCQAVRFPLAAIASDCQNLVHRINKFSPDRSALAVLITMIVSSLSSFPGVKVHHISRSLNTTAHNLARHALGTNEESTWNLISFSY</sequence>
<evidence type="ECO:0000313" key="2">
    <source>
        <dbReference type="EnsemblPlants" id="cds.evm.model.01.1971"/>
    </source>
</evidence>
<proteinExistence type="predicted"/>